<protein>
    <submittedName>
        <fullName evidence="2">Uncharacterized protein</fullName>
    </submittedName>
</protein>
<evidence type="ECO:0000313" key="2">
    <source>
        <dbReference type="EMBL" id="CAK5263297.1"/>
    </source>
</evidence>
<comment type="caution">
    <text evidence="2">The sequence shown here is derived from an EMBL/GenBank/DDBJ whole genome shotgun (WGS) entry which is preliminary data.</text>
</comment>
<sequence>MLSGCICVSKRSMSTKHWCLDSHVGPRSTAPPLARCCTPTMFTSLSAALNCSSVGNKGSDSQFSRSSSNPSTRVPNAPFAARTYMRPSAQLLKTMAASGAEAKTDIPTEMLTLEGLLPSRFVMTNTTGVLAMPTASAFCAKGTGEPISPSVSRYHMSQLLSSDVVAAVLKITAGSVPHLLSCFVLMRDAMSGRIGDARSFPPKDLGHGGWCLDAASPHNDGVGIFIPFHHSQHEILLHVHDSARCRP</sequence>
<keyword evidence="3" id="KW-1185">Reference proteome</keyword>
<evidence type="ECO:0000256" key="1">
    <source>
        <dbReference type="SAM" id="MobiDB-lite"/>
    </source>
</evidence>
<dbReference type="EMBL" id="CAVNYO010000038">
    <property type="protein sequence ID" value="CAK5263297.1"/>
    <property type="molecule type" value="Genomic_DNA"/>
</dbReference>
<reference evidence="2" key="1">
    <citation type="submission" date="2023-11" db="EMBL/GenBank/DDBJ databases">
        <authorList>
            <person name="De Vega J J."/>
            <person name="De Vega J J."/>
        </authorList>
    </citation>
    <scope>NUCLEOTIDE SEQUENCE</scope>
</reference>
<dbReference type="AlphaFoldDB" id="A0AAD2GW43"/>
<gene>
    <name evidence="2" type="ORF">MYCIT1_LOCUS2684</name>
</gene>
<name>A0AAD2GW43_9AGAR</name>
<dbReference type="Proteomes" id="UP001295794">
    <property type="component" value="Unassembled WGS sequence"/>
</dbReference>
<evidence type="ECO:0000313" key="3">
    <source>
        <dbReference type="Proteomes" id="UP001295794"/>
    </source>
</evidence>
<proteinExistence type="predicted"/>
<accession>A0AAD2GW43</accession>
<organism evidence="2 3">
    <name type="scientific">Mycena citricolor</name>
    <dbReference type="NCBI Taxonomy" id="2018698"/>
    <lineage>
        <taxon>Eukaryota</taxon>
        <taxon>Fungi</taxon>
        <taxon>Dikarya</taxon>
        <taxon>Basidiomycota</taxon>
        <taxon>Agaricomycotina</taxon>
        <taxon>Agaricomycetes</taxon>
        <taxon>Agaricomycetidae</taxon>
        <taxon>Agaricales</taxon>
        <taxon>Marasmiineae</taxon>
        <taxon>Mycenaceae</taxon>
        <taxon>Mycena</taxon>
    </lineage>
</organism>
<feature type="region of interest" description="Disordered" evidence="1">
    <location>
        <begin position="59"/>
        <end position="78"/>
    </location>
</feature>
<feature type="compositionally biased region" description="Polar residues" evidence="1">
    <location>
        <begin position="59"/>
        <end position="74"/>
    </location>
</feature>